<feature type="region of interest" description="Disordered" evidence="1">
    <location>
        <begin position="334"/>
        <end position="410"/>
    </location>
</feature>
<reference evidence="3 4" key="1">
    <citation type="submission" date="2019-12" db="EMBL/GenBank/DDBJ databases">
        <authorList>
            <person name="Floudas D."/>
            <person name="Bentzer J."/>
            <person name="Ahren D."/>
            <person name="Johansson T."/>
            <person name="Persson P."/>
            <person name="Tunlid A."/>
        </authorList>
    </citation>
    <scope>NUCLEOTIDE SEQUENCE [LARGE SCALE GENOMIC DNA]</scope>
    <source>
        <strain evidence="3 4">CBS 102.39</strain>
    </source>
</reference>
<evidence type="ECO:0000313" key="4">
    <source>
        <dbReference type="Proteomes" id="UP000521872"/>
    </source>
</evidence>
<accession>A0A8H4VX85</accession>
<feature type="region of interest" description="Disordered" evidence="1">
    <location>
        <begin position="171"/>
        <end position="220"/>
    </location>
</feature>
<name>A0A8H4VX85_9AGAR</name>
<protein>
    <submittedName>
        <fullName evidence="3">Uncharacterized protein</fullName>
    </submittedName>
</protein>
<feature type="transmembrane region" description="Helical" evidence="2">
    <location>
        <begin position="45"/>
        <end position="70"/>
    </location>
</feature>
<evidence type="ECO:0000313" key="3">
    <source>
        <dbReference type="EMBL" id="KAF4623670.1"/>
    </source>
</evidence>
<keyword evidence="2" id="KW-0812">Transmembrane</keyword>
<dbReference type="AlphaFoldDB" id="A0A8H4VX85"/>
<sequence>MATTSNGQVITAVVTVTSEIAPGSVITSKPQDPQNRASNGGGTDVGAIVGGVVGGIAGLALILALIFFLLRRRRNKNEFDGNFDPAHVTGGVGGGGGTLPQMNIDDDDGVGGRLESGVVGGGVISPYSYNPQTNMSQVQPSNYSHASSGAPLMGAAAAGVAGGIGASAMRNRHSQSQYSQSNYGHSTSGGGSYYPGSVEGTHPPTSPSDASHAPWSAGSATGGAYPASANPYGVPAGSVMGGSAPSEHSSSGTGPYGGIVGAAVGAGGAYRPRSAKEIEAMGGGAGRMGQPHVMNPDEGGGPSGYPAGAAPPMPMAQHGMYNEQSRLAYLQNGPMQSSSSYYDQPNSESGVPDSLRPGNGAGGVIVHQDGGRVPMRKGERIREEEEQPAEIPPTYDSIADRREGQGGGPQ</sequence>
<keyword evidence="2" id="KW-1133">Transmembrane helix</keyword>
<comment type="caution">
    <text evidence="3">The sequence shown here is derived from an EMBL/GenBank/DDBJ whole genome shotgun (WGS) entry which is preliminary data.</text>
</comment>
<dbReference type="EMBL" id="JAACJL010000001">
    <property type="protein sequence ID" value="KAF4623670.1"/>
    <property type="molecule type" value="Genomic_DNA"/>
</dbReference>
<evidence type="ECO:0000256" key="2">
    <source>
        <dbReference type="SAM" id="Phobius"/>
    </source>
</evidence>
<organism evidence="3 4">
    <name type="scientific">Agrocybe pediades</name>
    <dbReference type="NCBI Taxonomy" id="84607"/>
    <lineage>
        <taxon>Eukaryota</taxon>
        <taxon>Fungi</taxon>
        <taxon>Dikarya</taxon>
        <taxon>Basidiomycota</taxon>
        <taxon>Agaricomycotina</taxon>
        <taxon>Agaricomycetes</taxon>
        <taxon>Agaricomycetidae</taxon>
        <taxon>Agaricales</taxon>
        <taxon>Agaricineae</taxon>
        <taxon>Strophariaceae</taxon>
        <taxon>Agrocybe</taxon>
    </lineage>
</organism>
<feature type="compositionally biased region" description="Polar residues" evidence="1">
    <location>
        <begin position="334"/>
        <end position="349"/>
    </location>
</feature>
<dbReference type="Proteomes" id="UP000521872">
    <property type="component" value="Unassembled WGS sequence"/>
</dbReference>
<proteinExistence type="predicted"/>
<keyword evidence="4" id="KW-1185">Reference proteome</keyword>
<evidence type="ECO:0000256" key="1">
    <source>
        <dbReference type="SAM" id="MobiDB-lite"/>
    </source>
</evidence>
<keyword evidence="2" id="KW-0472">Membrane</keyword>
<gene>
    <name evidence="3" type="ORF">D9613_002329</name>
</gene>